<keyword evidence="3" id="KW-1185">Reference proteome</keyword>
<protein>
    <submittedName>
        <fullName evidence="2">Uncharacterized protein</fullName>
    </submittedName>
</protein>
<sequence>MSECSLIRQAAVSGRRLEQLGVAILERQRVEAAYREVASALSAPDARSATGRAARGDGRGGRVAGPGGRRVVGCGRCRPPRRTSCG</sequence>
<reference evidence="2 3" key="1">
    <citation type="submission" date="2019-03" db="EMBL/GenBank/DDBJ databases">
        <title>Draft genome sequences of novel Actinobacteria.</title>
        <authorList>
            <person name="Sahin N."/>
            <person name="Ay H."/>
            <person name="Saygin H."/>
        </authorList>
    </citation>
    <scope>NUCLEOTIDE SEQUENCE [LARGE SCALE GENOMIC DNA]</scope>
    <source>
        <strain evidence="2 3">DSM 45347</strain>
    </source>
</reference>
<dbReference type="EMBL" id="SMJW01000406">
    <property type="protein sequence ID" value="TDC03129.1"/>
    <property type="molecule type" value="Genomic_DNA"/>
</dbReference>
<feature type="compositionally biased region" description="Low complexity" evidence="1">
    <location>
        <begin position="71"/>
        <end position="86"/>
    </location>
</feature>
<proteinExistence type="predicted"/>
<comment type="caution">
    <text evidence="2">The sequence shown here is derived from an EMBL/GenBank/DDBJ whole genome shotgun (WGS) entry which is preliminary data.</text>
</comment>
<name>A0A4R4N337_9ACTN</name>
<gene>
    <name evidence="2" type="ORF">E1284_38700</name>
</gene>
<evidence type="ECO:0000313" key="3">
    <source>
        <dbReference type="Proteomes" id="UP000295431"/>
    </source>
</evidence>
<dbReference type="RefSeq" id="WP_131945107.1">
    <property type="nucleotide sequence ID" value="NZ_BAAAMX010000047.1"/>
</dbReference>
<accession>A0A4R4N337</accession>
<evidence type="ECO:0000313" key="2">
    <source>
        <dbReference type="EMBL" id="TDC03129.1"/>
    </source>
</evidence>
<dbReference type="Proteomes" id="UP000295431">
    <property type="component" value="Unassembled WGS sequence"/>
</dbReference>
<evidence type="ECO:0000256" key="1">
    <source>
        <dbReference type="SAM" id="MobiDB-lite"/>
    </source>
</evidence>
<organism evidence="2 3">
    <name type="scientific">Actinomadura bangladeshensis</name>
    <dbReference type="NCBI Taxonomy" id="453573"/>
    <lineage>
        <taxon>Bacteria</taxon>
        <taxon>Bacillati</taxon>
        <taxon>Actinomycetota</taxon>
        <taxon>Actinomycetes</taxon>
        <taxon>Streptosporangiales</taxon>
        <taxon>Thermomonosporaceae</taxon>
        <taxon>Actinomadura</taxon>
    </lineage>
</organism>
<feature type="compositionally biased region" description="Gly residues" evidence="1">
    <location>
        <begin position="61"/>
        <end position="70"/>
    </location>
</feature>
<feature type="region of interest" description="Disordered" evidence="1">
    <location>
        <begin position="41"/>
        <end position="86"/>
    </location>
</feature>
<dbReference type="AlphaFoldDB" id="A0A4R4N337"/>